<gene>
    <name evidence="2" type="ORF">Q664_13160</name>
</gene>
<evidence type="ECO:0008006" key="4">
    <source>
        <dbReference type="Google" id="ProtNLM"/>
    </source>
</evidence>
<dbReference type="PROSITE" id="PS51257">
    <property type="entry name" value="PROKAR_LIPOPROTEIN"/>
    <property type="match status" value="1"/>
</dbReference>
<dbReference type="AlphaFoldDB" id="A0A084SWG6"/>
<feature type="region of interest" description="Disordered" evidence="1">
    <location>
        <begin position="105"/>
        <end position="129"/>
    </location>
</feature>
<dbReference type="InterPro" id="IPR030916">
    <property type="entry name" value="ELWxxDGT_rpt"/>
</dbReference>
<comment type="caution">
    <text evidence="2">The sequence shown here is derived from an EMBL/GenBank/DDBJ whole genome shotgun (WGS) entry which is preliminary data.</text>
</comment>
<proteinExistence type="predicted"/>
<dbReference type="EMBL" id="JPMI01000079">
    <property type="protein sequence ID" value="KFA92801.1"/>
    <property type="molecule type" value="Genomic_DNA"/>
</dbReference>
<accession>A0A084SWG6</accession>
<dbReference type="RefSeq" id="WP_043394151.1">
    <property type="nucleotide sequence ID" value="NZ_JPMI01000079.1"/>
</dbReference>
<evidence type="ECO:0000313" key="2">
    <source>
        <dbReference type="EMBL" id="KFA92801.1"/>
    </source>
</evidence>
<dbReference type="Proteomes" id="UP000028547">
    <property type="component" value="Unassembled WGS sequence"/>
</dbReference>
<dbReference type="NCBIfam" id="TIGR04534">
    <property type="entry name" value="ELWxxDGT_rpt"/>
    <property type="match status" value="2"/>
</dbReference>
<evidence type="ECO:0000313" key="3">
    <source>
        <dbReference type="Proteomes" id="UP000028547"/>
    </source>
</evidence>
<organism evidence="2 3">
    <name type="scientific">Archangium violaceum Cb vi76</name>
    <dbReference type="NCBI Taxonomy" id="1406225"/>
    <lineage>
        <taxon>Bacteria</taxon>
        <taxon>Pseudomonadati</taxon>
        <taxon>Myxococcota</taxon>
        <taxon>Myxococcia</taxon>
        <taxon>Myxococcales</taxon>
        <taxon>Cystobacterineae</taxon>
        <taxon>Archangiaceae</taxon>
        <taxon>Archangium</taxon>
    </lineage>
</organism>
<name>A0A084SWG6_9BACT</name>
<protein>
    <recommendedName>
        <fullName evidence="4">Lipoprotein</fullName>
    </recommendedName>
</protein>
<reference evidence="2 3" key="1">
    <citation type="submission" date="2014-07" db="EMBL/GenBank/DDBJ databases">
        <title>Draft Genome Sequence of Gephyronic Acid Producer, Cystobacter violaceus Strain Cb vi76.</title>
        <authorList>
            <person name="Stevens D.C."/>
            <person name="Young J."/>
            <person name="Carmichael R."/>
            <person name="Tan J."/>
            <person name="Taylor R.E."/>
        </authorList>
    </citation>
    <scope>NUCLEOTIDE SEQUENCE [LARGE SCALE GENOMIC DNA]</scope>
    <source>
        <strain evidence="2 3">Cb vi76</strain>
    </source>
</reference>
<sequence>MRAWRSAVLLCSLAIGCGGGLPEEAIQEDERPQARSPGEEGADAPEAQWGRVELGTANLVRDIFPPPGDVPPWLTPSPSSLVEFRGRLYFAANFEDGRGALWRSDGSGSSTVPVKEFPAPPSSTSPVPVSELTRVDTRLFFVAGDAAHGGELWVSDGSTGGTKLVKDLTPGPGDTLPYNLTALGKTLLFFRFVPGTLDAPGRTELWRSDGTEAGTVRVRDMGPDSSLISSQVLVGSTLFFVFSDPVNGTELWKTDGTEAGTALVRDLRPGADSSNPFYLRAVGREVFFLTQTSDGMSELWRTDGSSSGTVRVEAFPPGPDTYNPRLLGVVGGRCLYLTLTNLSDHRLYLYRFRVDEAGVVSKRRIAVLPNPFAGQPDADPYITSFTVAGSKLFFGVAISTSGPAPRDVQLWVTDGTGAGTKLLHRPLSMSDEFETQLYTLDDRILFSGIGEGTGLELWVSDGTQQGTRMLQDVHAGPGSSYPSGFTRVGTSVFFVAEDATHGSELWVLPPRSSLASQ</sequence>
<evidence type="ECO:0000256" key="1">
    <source>
        <dbReference type="SAM" id="MobiDB-lite"/>
    </source>
</evidence>
<feature type="region of interest" description="Disordered" evidence="1">
    <location>
        <begin position="27"/>
        <end position="47"/>
    </location>
</feature>